<dbReference type="GeneID" id="56078249"/>
<proteinExistence type="inferred from homology"/>
<evidence type="ECO:0000313" key="4">
    <source>
        <dbReference type="EMBL" id="QLH77660.1"/>
    </source>
</evidence>
<keyword evidence="5" id="KW-1185">Reference proteome</keyword>
<dbReference type="PRINTS" id="PR00071">
    <property type="entry name" value="HMGCOARDTASE"/>
</dbReference>
<evidence type="ECO:0000256" key="1">
    <source>
        <dbReference type="ARBA" id="ARBA00007661"/>
    </source>
</evidence>
<dbReference type="InterPro" id="IPR023076">
    <property type="entry name" value="HMG_CoA_Rdtase_CS"/>
</dbReference>
<dbReference type="Pfam" id="PF00368">
    <property type="entry name" value="HMG-CoA_red"/>
    <property type="match status" value="1"/>
</dbReference>
<dbReference type="RefSeq" id="WP_179911582.1">
    <property type="nucleotide sequence ID" value="NZ_CP058910.1"/>
</dbReference>
<dbReference type="AlphaFoldDB" id="A0A7D5P9H3"/>
<dbReference type="InterPro" id="IPR009023">
    <property type="entry name" value="HMG_CoA_Rdtase_NAD(P)-bd_sf"/>
</dbReference>
<dbReference type="EMBL" id="CP058910">
    <property type="protein sequence ID" value="QLH77660.1"/>
    <property type="molecule type" value="Genomic_DNA"/>
</dbReference>
<comment type="similarity">
    <text evidence="1 3">Belongs to the HMG-CoA reductase family.</text>
</comment>
<dbReference type="Proteomes" id="UP000509667">
    <property type="component" value="Chromosome"/>
</dbReference>
<dbReference type="InterPro" id="IPR009029">
    <property type="entry name" value="HMG_CoA_Rdtase_sub-bd_dom_sf"/>
</dbReference>
<dbReference type="CDD" id="cd00644">
    <property type="entry name" value="HMG-CoA_reductase_classII"/>
    <property type="match status" value="1"/>
</dbReference>
<dbReference type="InterPro" id="IPR002202">
    <property type="entry name" value="HMG_CoA_Rdtase"/>
</dbReference>
<name>A0A7D5P9H3_9EURY</name>
<evidence type="ECO:0000256" key="2">
    <source>
        <dbReference type="ARBA" id="ARBA00023002"/>
    </source>
</evidence>
<sequence length="428" mass="44356">MNSRIPGFYARDRSERLSTVANRCDLDADAVDALDADGAVGETVDGLSENVVGSVSYPLSVATNFVVDDEDVLVPMAVEESSVVAAASKGALLARSTGGFTTDTDGPYMTGQVQVADVADPTAARLRILERAEEIAAVANDQGVLVSHGGGCETVTARVVDTPAGEMVVVHLLVDVRDAMGANAVNTMCEAVAPVVSDAAGGRVSLRVLSNLADCRLARARCRVDPDALVDSGDDPEESSGIGGVTVRERIVEAWAFAAGDPYRAATHNKGIMNAVDALAVATCNDWRALEAGAHAYAAREGYGPLTTYEVGDDGDLICSIELPVQVGTVGGASAVHPAGRAAMDILDIEGADEFARVVAALGLAENLASLRALVDEGIQAGHMKLHAENVARQAGAPARLVAEVAARMVAEEDVRESRARELVAELQ</sequence>
<dbReference type="NCBIfam" id="TIGR00532">
    <property type="entry name" value="HMG_CoA_R_NAD"/>
    <property type="match status" value="1"/>
</dbReference>
<dbReference type="SUPFAM" id="SSF56542">
    <property type="entry name" value="Substrate-binding domain of HMG-CoA reductase"/>
    <property type="match status" value="1"/>
</dbReference>
<reference evidence="4 5" key="1">
    <citation type="submission" date="2020-07" db="EMBL/GenBank/DDBJ databases">
        <title>Halosimplex pelagicum sp. nov. and Halosimplex rubrum sp. nov., isolated from salted brown alga Laminaria, and emended description of the genus Halosimplex.</title>
        <authorList>
            <person name="Cui H."/>
        </authorList>
    </citation>
    <scope>NUCLEOTIDE SEQUENCE [LARGE SCALE GENOMIC DNA]</scope>
    <source>
        <strain evidence="4 5">R27</strain>
    </source>
</reference>
<dbReference type="InterPro" id="IPR023074">
    <property type="entry name" value="HMG_CoA_Rdtase_cat_sf"/>
</dbReference>
<dbReference type="Gene3D" id="3.90.770.10">
    <property type="entry name" value="3-hydroxy-3-methylglutaryl-coenzyme A Reductase, Chain A, domain 2"/>
    <property type="match status" value="2"/>
</dbReference>
<dbReference type="KEGG" id="hrr:HZS55_10260"/>
<organism evidence="4 5">
    <name type="scientific">Halosimplex rubrum</name>
    <dbReference type="NCBI Taxonomy" id="869889"/>
    <lineage>
        <taxon>Archaea</taxon>
        <taxon>Methanobacteriati</taxon>
        <taxon>Methanobacteriota</taxon>
        <taxon>Stenosarchaea group</taxon>
        <taxon>Halobacteria</taxon>
        <taxon>Halobacteriales</taxon>
        <taxon>Haloarculaceae</taxon>
        <taxon>Halosimplex</taxon>
    </lineage>
</organism>
<dbReference type="Gene3D" id="1.10.8.660">
    <property type="match status" value="1"/>
</dbReference>
<dbReference type="PROSITE" id="PS00066">
    <property type="entry name" value="HMG_COA_REDUCTASE_1"/>
    <property type="match status" value="1"/>
</dbReference>
<protein>
    <recommendedName>
        <fullName evidence="3">3-hydroxy-3-methylglutaryl coenzyme A reductase</fullName>
        <shortName evidence="3">HMG-CoA reductase</shortName>
    </recommendedName>
</protein>
<dbReference type="GO" id="GO:0004420">
    <property type="term" value="F:hydroxymethylglutaryl-CoA reductase (NADPH) activity"/>
    <property type="evidence" value="ECO:0007669"/>
    <property type="project" value="InterPro"/>
</dbReference>
<dbReference type="SUPFAM" id="SSF55035">
    <property type="entry name" value="NAD-binding domain of HMG-CoA reductase"/>
    <property type="match status" value="1"/>
</dbReference>
<dbReference type="GO" id="GO:0015936">
    <property type="term" value="P:coenzyme A metabolic process"/>
    <property type="evidence" value="ECO:0007669"/>
    <property type="project" value="InterPro"/>
</dbReference>
<evidence type="ECO:0000256" key="3">
    <source>
        <dbReference type="RuleBase" id="RU361219"/>
    </source>
</evidence>
<dbReference type="PROSITE" id="PS50065">
    <property type="entry name" value="HMG_COA_REDUCTASE_4"/>
    <property type="match status" value="1"/>
</dbReference>
<keyword evidence="2 3" id="KW-0560">Oxidoreductase</keyword>
<dbReference type="InterPro" id="IPR004553">
    <property type="entry name" value="HMG_CoA_Rdtase_bac-typ"/>
</dbReference>
<accession>A0A7D5P9H3</accession>
<evidence type="ECO:0000313" key="5">
    <source>
        <dbReference type="Proteomes" id="UP000509667"/>
    </source>
</evidence>
<dbReference type="OrthoDB" id="10981at2157"/>
<dbReference type="PANTHER" id="PTHR10572:SF24">
    <property type="entry name" value="3-HYDROXY-3-METHYLGLUTARYL-COENZYME A REDUCTASE"/>
    <property type="match status" value="1"/>
</dbReference>
<gene>
    <name evidence="4" type="ORF">HZS55_10260</name>
</gene>
<dbReference type="PANTHER" id="PTHR10572">
    <property type="entry name" value="3-HYDROXY-3-METHYLGLUTARYL-COENZYME A REDUCTASE"/>
    <property type="match status" value="1"/>
</dbReference>